<sequence length="64" mass="7343">MVDTGVKAEIQHCIRNAQDCMMEMGKVLDKLPEQSHSEKPHLMELCQKTGVLLQEAQQRCEKVF</sequence>
<name>A0A4Y7REU3_9FIRM</name>
<reference evidence="1 2" key="1">
    <citation type="journal article" date="2018" name="Environ. Microbiol.">
        <title>Novel energy conservation strategies and behaviour of Pelotomaculum schinkii driving syntrophic propionate catabolism.</title>
        <authorList>
            <person name="Hidalgo-Ahumada C.A.P."/>
            <person name="Nobu M.K."/>
            <person name="Narihiro T."/>
            <person name="Tamaki H."/>
            <person name="Liu W.T."/>
            <person name="Kamagata Y."/>
            <person name="Stams A.J.M."/>
            <person name="Imachi H."/>
            <person name="Sousa D.Z."/>
        </authorList>
    </citation>
    <scope>NUCLEOTIDE SEQUENCE [LARGE SCALE GENOMIC DNA]</scope>
    <source>
        <strain evidence="1 2">HH</strain>
    </source>
</reference>
<comment type="caution">
    <text evidence="1">The sequence shown here is derived from an EMBL/GenBank/DDBJ whole genome shotgun (WGS) entry which is preliminary data.</text>
</comment>
<evidence type="ECO:0000313" key="1">
    <source>
        <dbReference type="EMBL" id="TEB06837.1"/>
    </source>
</evidence>
<dbReference type="AlphaFoldDB" id="A0A4Y7REU3"/>
<dbReference type="Proteomes" id="UP000298324">
    <property type="component" value="Unassembled WGS sequence"/>
</dbReference>
<proteinExistence type="predicted"/>
<accession>A0A4Y7REU3</accession>
<protein>
    <submittedName>
        <fullName evidence="1">Uncharacterized protein</fullName>
    </submittedName>
</protein>
<evidence type="ECO:0000313" key="2">
    <source>
        <dbReference type="Proteomes" id="UP000298324"/>
    </source>
</evidence>
<organism evidence="1 2">
    <name type="scientific">Pelotomaculum schinkii</name>
    <dbReference type="NCBI Taxonomy" id="78350"/>
    <lineage>
        <taxon>Bacteria</taxon>
        <taxon>Bacillati</taxon>
        <taxon>Bacillota</taxon>
        <taxon>Clostridia</taxon>
        <taxon>Eubacteriales</taxon>
        <taxon>Desulfotomaculaceae</taxon>
        <taxon>Pelotomaculum</taxon>
    </lineage>
</organism>
<dbReference type="RefSeq" id="WP_190238963.1">
    <property type="nucleotide sequence ID" value="NZ_QFGA01000001.1"/>
</dbReference>
<gene>
    <name evidence="1" type="ORF">Psch_00370</name>
</gene>
<dbReference type="EMBL" id="QFGA01000001">
    <property type="protein sequence ID" value="TEB06837.1"/>
    <property type="molecule type" value="Genomic_DNA"/>
</dbReference>
<keyword evidence="2" id="KW-1185">Reference proteome</keyword>